<dbReference type="AlphaFoldDB" id="A0A9D1T230"/>
<gene>
    <name evidence="2" type="ORF">IAC79_02705</name>
</gene>
<dbReference type="Pfam" id="PF10123">
    <property type="entry name" value="Mu-like_Pro"/>
    <property type="match status" value="1"/>
</dbReference>
<keyword evidence="1" id="KW-0175">Coiled coil</keyword>
<dbReference type="EMBL" id="DVOR01000087">
    <property type="protein sequence ID" value="HIV09010.1"/>
    <property type="molecule type" value="Genomic_DNA"/>
</dbReference>
<evidence type="ECO:0000313" key="3">
    <source>
        <dbReference type="Proteomes" id="UP000886845"/>
    </source>
</evidence>
<name>A0A9D1T230_9BACT</name>
<dbReference type="Proteomes" id="UP000886845">
    <property type="component" value="Unassembled WGS sequence"/>
</dbReference>
<proteinExistence type="predicted"/>
<reference evidence="2" key="1">
    <citation type="submission" date="2020-10" db="EMBL/GenBank/DDBJ databases">
        <authorList>
            <person name="Gilroy R."/>
        </authorList>
    </citation>
    <scope>NUCLEOTIDE SEQUENCE</scope>
    <source>
        <strain evidence="2">35461</strain>
    </source>
</reference>
<sequence length="296" mass="31910">MKRVILNIASAPLPETVSAGDELEVQLAPYGDFPGRLEGRTVRQRCDRAAFERLAGNFSGEVLVDFEHKAERGGDTEAAAWVQALRVDPAKGLMATFRFTDKGAEAVANRRLRFLSPVWELDAEGRPGRLVSVGLTNKPNLPVRPILNRAAIEPQPQGTPSMEEEKTPGAAPETRARLIEILGLGPDADDAAILQAAETLAKAYAEAQEAALNAEAEQAAEENKERIANRDAFKRLYVANREAVRATLACLRDPAPTPARVVCNAAAARRPASAADPLAGCRTPEERCAAIERGQF</sequence>
<feature type="coiled-coil region" evidence="1">
    <location>
        <begin position="197"/>
        <end position="225"/>
    </location>
</feature>
<reference evidence="2" key="2">
    <citation type="journal article" date="2021" name="PeerJ">
        <title>Extensive microbial diversity within the chicken gut microbiome revealed by metagenomics and culture.</title>
        <authorList>
            <person name="Gilroy R."/>
            <person name="Ravi A."/>
            <person name="Getino M."/>
            <person name="Pursley I."/>
            <person name="Horton D.L."/>
            <person name="Alikhan N.F."/>
            <person name="Baker D."/>
            <person name="Gharbi K."/>
            <person name="Hall N."/>
            <person name="Watson M."/>
            <person name="Adriaenssens E.M."/>
            <person name="Foster-Nyarko E."/>
            <person name="Jarju S."/>
            <person name="Secka A."/>
            <person name="Antonio M."/>
            <person name="Oren A."/>
            <person name="Chaudhuri R.R."/>
            <person name="La Ragione R."/>
            <person name="Hildebrand F."/>
            <person name="Pallen M.J."/>
        </authorList>
    </citation>
    <scope>NUCLEOTIDE SEQUENCE</scope>
    <source>
        <strain evidence="2">35461</strain>
    </source>
</reference>
<comment type="caution">
    <text evidence="2">The sequence shown here is derived from an EMBL/GenBank/DDBJ whole genome shotgun (WGS) entry which is preliminary data.</text>
</comment>
<evidence type="ECO:0008006" key="4">
    <source>
        <dbReference type="Google" id="ProtNLM"/>
    </source>
</evidence>
<protein>
    <recommendedName>
        <fullName evidence="4">Mu-like prophage I protein</fullName>
    </recommendedName>
</protein>
<organism evidence="2 3">
    <name type="scientific">Candidatus Spyradenecus faecavium</name>
    <dbReference type="NCBI Taxonomy" id="2840947"/>
    <lineage>
        <taxon>Bacteria</taxon>
        <taxon>Pseudomonadati</taxon>
        <taxon>Lentisphaerota</taxon>
        <taxon>Lentisphaeria</taxon>
        <taxon>Lentisphaerales</taxon>
        <taxon>Lentisphaeraceae</taxon>
        <taxon>Lentisphaeraceae incertae sedis</taxon>
        <taxon>Candidatus Spyradenecus</taxon>
    </lineage>
</organism>
<evidence type="ECO:0000256" key="1">
    <source>
        <dbReference type="SAM" id="Coils"/>
    </source>
</evidence>
<dbReference type="InterPro" id="IPR012106">
    <property type="entry name" value="Phage_Mu_Gp1"/>
</dbReference>
<accession>A0A9D1T230</accession>
<evidence type="ECO:0000313" key="2">
    <source>
        <dbReference type="EMBL" id="HIV09010.1"/>
    </source>
</evidence>